<dbReference type="GO" id="GO:0016538">
    <property type="term" value="F:cyclin-dependent protein serine/threonine kinase regulator activity"/>
    <property type="evidence" value="ECO:0007669"/>
    <property type="project" value="InterPro"/>
</dbReference>
<dbReference type="InterPro" id="IPR006671">
    <property type="entry name" value="Cyclin_N"/>
</dbReference>
<organism evidence="3 4">
    <name type="scientific">Coemansia javaensis</name>
    <dbReference type="NCBI Taxonomy" id="2761396"/>
    <lineage>
        <taxon>Eukaryota</taxon>
        <taxon>Fungi</taxon>
        <taxon>Fungi incertae sedis</taxon>
        <taxon>Zoopagomycota</taxon>
        <taxon>Kickxellomycotina</taxon>
        <taxon>Kickxellomycetes</taxon>
        <taxon>Kickxellales</taxon>
        <taxon>Kickxellaceae</taxon>
        <taxon>Coemansia</taxon>
    </lineage>
</organism>
<comment type="similarity">
    <text evidence="1">Belongs to the cyclin family.</text>
</comment>
<dbReference type="InterPro" id="IPR036915">
    <property type="entry name" value="Cyclin-like_sf"/>
</dbReference>
<dbReference type="AlphaFoldDB" id="A0A9W8HLN0"/>
<dbReference type="Proteomes" id="UP001140217">
    <property type="component" value="Unassembled WGS sequence"/>
</dbReference>
<dbReference type="EMBL" id="JANBUL010000035">
    <property type="protein sequence ID" value="KAJ2783980.1"/>
    <property type="molecule type" value="Genomic_DNA"/>
</dbReference>
<sequence length="253" mass="28836">MAANYWESSQFQRFLLTRYELAEAEAMHAAQMTRQELRIGKRLRARQEINAAAHVYFKRFYINNTFYDIDPYLMAATCVFLACKSGECPQHTKYVLSEAKAVFAEVSQDIRFPYDAADIAECESYLLEEMKFYLVLHHPYQALIDINQQAGLQKASLQAAWSIINDSYRTDMALVYPPHVIAVAALFLSRVVDQGGQPDAEAQQWYADLNVDITDVLQVVGELLAVYEVWKGYTEDKMPNTVSRYIADIAATA</sequence>
<keyword evidence="1" id="KW-0195">Cyclin</keyword>
<dbReference type="OrthoDB" id="10266018at2759"/>
<dbReference type="Pfam" id="PF00134">
    <property type="entry name" value="Cyclin_N"/>
    <property type="match status" value="1"/>
</dbReference>
<name>A0A9W8HLN0_9FUNG</name>
<dbReference type="Gene3D" id="1.10.472.10">
    <property type="entry name" value="Cyclin-like"/>
    <property type="match status" value="2"/>
</dbReference>
<comment type="caution">
    <text evidence="3">The sequence shown here is derived from an EMBL/GenBank/DDBJ whole genome shotgun (WGS) entry which is preliminary data.</text>
</comment>
<dbReference type="InterPro" id="IPR013763">
    <property type="entry name" value="Cyclin-like_dom"/>
</dbReference>
<dbReference type="CDD" id="cd20513">
    <property type="entry name" value="CYCLIN_CCNC_rpt1"/>
    <property type="match status" value="1"/>
</dbReference>
<reference evidence="3" key="1">
    <citation type="submission" date="2022-07" db="EMBL/GenBank/DDBJ databases">
        <title>Phylogenomic reconstructions and comparative analyses of Kickxellomycotina fungi.</title>
        <authorList>
            <person name="Reynolds N.K."/>
            <person name="Stajich J.E."/>
            <person name="Barry K."/>
            <person name="Grigoriev I.V."/>
            <person name="Crous P."/>
            <person name="Smith M.E."/>
        </authorList>
    </citation>
    <scope>NUCLEOTIDE SEQUENCE</scope>
    <source>
        <strain evidence="3">NBRC 105414</strain>
    </source>
</reference>
<protein>
    <submittedName>
        <fullName evidence="3">RNA polymerase II holoenzyme cyclin-like subunit</fullName>
    </submittedName>
</protein>
<dbReference type="PANTHER" id="PTHR10026">
    <property type="entry name" value="CYCLIN"/>
    <property type="match status" value="1"/>
</dbReference>
<dbReference type="GO" id="GO:0006357">
    <property type="term" value="P:regulation of transcription by RNA polymerase II"/>
    <property type="evidence" value="ECO:0007669"/>
    <property type="project" value="InterPro"/>
</dbReference>
<dbReference type="SMART" id="SM00385">
    <property type="entry name" value="CYCLIN"/>
    <property type="match status" value="2"/>
</dbReference>
<dbReference type="InterPro" id="IPR043198">
    <property type="entry name" value="Cyclin/Ssn8"/>
</dbReference>
<keyword evidence="4" id="KW-1185">Reference proteome</keyword>
<proteinExistence type="inferred from homology"/>
<dbReference type="CDD" id="cd20514">
    <property type="entry name" value="CYCLIN_CCNC_rpt2"/>
    <property type="match status" value="1"/>
</dbReference>
<evidence type="ECO:0000256" key="1">
    <source>
        <dbReference type="RuleBase" id="RU000383"/>
    </source>
</evidence>
<evidence type="ECO:0000313" key="3">
    <source>
        <dbReference type="EMBL" id="KAJ2783980.1"/>
    </source>
</evidence>
<evidence type="ECO:0000259" key="2">
    <source>
        <dbReference type="SMART" id="SM00385"/>
    </source>
</evidence>
<accession>A0A9W8HLN0</accession>
<evidence type="ECO:0000313" key="4">
    <source>
        <dbReference type="Proteomes" id="UP001140217"/>
    </source>
</evidence>
<feature type="domain" description="Cyclin-like" evidence="2">
    <location>
        <begin position="34"/>
        <end position="128"/>
    </location>
</feature>
<feature type="domain" description="Cyclin-like" evidence="2">
    <location>
        <begin position="141"/>
        <end position="225"/>
    </location>
</feature>
<dbReference type="PIRSF" id="PIRSF028758">
    <property type="entry name" value="Cyclin, C/H/G types"/>
    <property type="match status" value="1"/>
</dbReference>
<dbReference type="SUPFAM" id="SSF47954">
    <property type="entry name" value="Cyclin-like"/>
    <property type="match status" value="2"/>
</dbReference>
<gene>
    <name evidence="3" type="primary">SSN8</name>
    <name evidence="3" type="ORF">H4R18_001372</name>
</gene>